<evidence type="ECO:0000256" key="4">
    <source>
        <dbReference type="ARBA" id="ARBA00022737"/>
    </source>
</evidence>
<evidence type="ECO:0000259" key="12">
    <source>
        <dbReference type="PROSITE" id="PS50929"/>
    </source>
</evidence>
<keyword evidence="7 10" id="KW-1133">Transmembrane helix</keyword>
<evidence type="ECO:0000259" key="11">
    <source>
        <dbReference type="PROSITE" id="PS50893"/>
    </source>
</evidence>
<keyword evidence="3 10" id="KW-0812">Transmembrane</keyword>
<dbReference type="Gene3D" id="3.40.50.300">
    <property type="entry name" value="P-loop containing nucleotide triphosphate hydrolases"/>
    <property type="match status" value="2"/>
</dbReference>
<feature type="domain" description="ABC transmembrane type-1" evidence="12">
    <location>
        <begin position="31"/>
        <end position="253"/>
    </location>
</feature>
<dbReference type="CDD" id="cd18599">
    <property type="entry name" value="ABC_6TM_MRP5_8_9_D2"/>
    <property type="match status" value="1"/>
</dbReference>
<evidence type="ECO:0000256" key="1">
    <source>
        <dbReference type="ARBA" id="ARBA00004141"/>
    </source>
</evidence>
<dbReference type="InterPro" id="IPR036640">
    <property type="entry name" value="ABC1_TM_sf"/>
</dbReference>
<dbReference type="PROSITE" id="PS50929">
    <property type="entry name" value="ABC_TM1F"/>
    <property type="match status" value="2"/>
</dbReference>
<feature type="transmembrane region" description="Helical" evidence="10">
    <location>
        <begin position="269"/>
        <end position="287"/>
    </location>
</feature>
<comment type="subcellular location">
    <subcellularLocation>
        <location evidence="1">Membrane</location>
        <topology evidence="1">Multi-pass membrane protein</topology>
    </subcellularLocation>
</comment>
<dbReference type="SUPFAM" id="SSF90123">
    <property type="entry name" value="ABC transporter transmembrane region"/>
    <property type="match status" value="2"/>
</dbReference>
<dbReference type="Pfam" id="PF00664">
    <property type="entry name" value="ABC_membrane"/>
    <property type="match status" value="2"/>
</dbReference>
<dbReference type="GO" id="GO:0016020">
    <property type="term" value="C:membrane"/>
    <property type="evidence" value="ECO:0007669"/>
    <property type="project" value="UniProtKB-SubCell"/>
</dbReference>
<dbReference type="EMBL" id="FN653384">
    <property type="protein sequence ID" value="CBY14940.1"/>
    <property type="molecule type" value="Genomic_DNA"/>
</dbReference>
<keyword evidence="5" id="KW-0547">Nucleotide-binding</keyword>
<dbReference type="GO" id="GO:0140359">
    <property type="term" value="F:ABC-type transporter activity"/>
    <property type="evidence" value="ECO:0007669"/>
    <property type="project" value="InterPro"/>
</dbReference>
<evidence type="ECO:0000256" key="6">
    <source>
        <dbReference type="ARBA" id="ARBA00022840"/>
    </source>
</evidence>
<evidence type="ECO:0000256" key="7">
    <source>
        <dbReference type="ARBA" id="ARBA00022989"/>
    </source>
</evidence>
<accession>E4XZ78</accession>
<dbReference type="SUPFAM" id="SSF52540">
    <property type="entry name" value="P-loop containing nucleoside triphosphate hydrolases"/>
    <property type="match status" value="2"/>
</dbReference>
<evidence type="ECO:0000256" key="3">
    <source>
        <dbReference type="ARBA" id="ARBA00022692"/>
    </source>
</evidence>
<dbReference type="GO" id="GO:0005524">
    <property type="term" value="F:ATP binding"/>
    <property type="evidence" value="ECO:0007669"/>
    <property type="project" value="UniProtKB-KW"/>
</dbReference>
<dbReference type="InterPro" id="IPR003593">
    <property type="entry name" value="AAA+_ATPase"/>
</dbReference>
<protein>
    <submittedName>
        <fullName evidence="13">Uncharacterized protein</fullName>
    </submittedName>
</protein>
<dbReference type="PROSITE" id="PS50893">
    <property type="entry name" value="ABC_TRANSPORTER_2"/>
    <property type="match status" value="2"/>
</dbReference>
<dbReference type="Pfam" id="PF00005">
    <property type="entry name" value="ABC_tran"/>
    <property type="match status" value="2"/>
</dbReference>
<dbReference type="SMART" id="SM00382">
    <property type="entry name" value="AAA"/>
    <property type="match status" value="2"/>
</dbReference>
<dbReference type="InterPro" id="IPR017871">
    <property type="entry name" value="ABC_transporter-like_CS"/>
</dbReference>
<dbReference type="PROSITE" id="PS00211">
    <property type="entry name" value="ABC_TRANSPORTER_1"/>
    <property type="match status" value="2"/>
</dbReference>
<feature type="transmembrane region" description="Helical" evidence="10">
    <location>
        <begin position="848"/>
        <end position="865"/>
    </location>
</feature>
<evidence type="ECO:0000256" key="8">
    <source>
        <dbReference type="ARBA" id="ARBA00023136"/>
    </source>
</evidence>
<organism evidence="13">
    <name type="scientific">Oikopleura dioica</name>
    <name type="common">Tunicate</name>
    <dbReference type="NCBI Taxonomy" id="34765"/>
    <lineage>
        <taxon>Eukaryota</taxon>
        <taxon>Metazoa</taxon>
        <taxon>Chordata</taxon>
        <taxon>Tunicata</taxon>
        <taxon>Appendicularia</taxon>
        <taxon>Copelata</taxon>
        <taxon>Oikopleuridae</taxon>
        <taxon>Oikopleura</taxon>
    </lineage>
</organism>
<dbReference type="FunFam" id="3.40.50.300:FF:000973">
    <property type="entry name" value="Multidrug resistance-associated protein 4"/>
    <property type="match status" value="1"/>
</dbReference>
<feature type="transmembrane region" description="Helical" evidence="10">
    <location>
        <begin position="128"/>
        <end position="150"/>
    </location>
</feature>
<dbReference type="OrthoDB" id="6500128at2759"/>
<keyword evidence="14" id="KW-1185">Reference proteome</keyword>
<name>E4XZ78_OIKDI</name>
<keyword evidence="4" id="KW-0677">Repeat</keyword>
<reference evidence="13" key="1">
    <citation type="journal article" date="2010" name="Science">
        <title>Plasticity of animal genome architecture unmasked by rapid evolution of a pelagic tunicate.</title>
        <authorList>
            <person name="Denoeud F."/>
            <person name="Henriet S."/>
            <person name="Mungpakdee S."/>
            <person name="Aury J.M."/>
            <person name="Da Silva C."/>
            <person name="Brinkmann H."/>
            <person name="Mikhaleva J."/>
            <person name="Olsen L.C."/>
            <person name="Jubin C."/>
            <person name="Canestro C."/>
            <person name="Bouquet J.M."/>
            <person name="Danks G."/>
            <person name="Poulain J."/>
            <person name="Campsteijn C."/>
            <person name="Adamski M."/>
            <person name="Cross I."/>
            <person name="Yadetie F."/>
            <person name="Muffato M."/>
            <person name="Louis A."/>
            <person name="Butcher S."/>
            <person name="Tsagkogeorga G."/>
            <person name="Konrad A."/>
            <person name="Singh S."/>
            <person name="Jensen M.F."/>
            <person name="Cong E.H."/>
            <person name="Eikeseth-Otteraa H."/>
            <person name="Noel B."/>
            <person name="Anthouard V."/>
            <person name="Porcel B.M."/>
            <person name="Kachouri-Lafond R."/>
            <person name="Nishino A."/>
            <person name="Ugolini M."/>
            <person name="Chourrout P."/>
            <person name="Nishida H."/>
            <person name="Aasland R."/>
            <person name="Huzurbazar S."/>
            <person name="Westhof E."/>
            <person name="Delsuc F."/>
            <person name="Lehrach H."/>
            <person name="Reinhardt R."/>
            <person name="Weissenbach J."/>
            <person name="Roy S.W."/>
            <person name="Artiguenave F."/>
            <person name="Postlethwait J.H."/>
            <person name="Manak J.R."/>
            <person name="Thompson E.M."/>
            <person name="Jaillon O."/>
            <person name="Du Pasquier L."/>
            <person name="Boudinot P."/>
            <person name="Liberles D.A."/>
            <person name="Volff J.N."/>
            <person name="Philippe H."/>
            <person name="Lenhard B."/>
            <person name="Roest Crollius H."/>
            <person name="Wincker P."/>
            <person name="Chourrout D."/>
        </authorList>
    </citation>
    <scope>NUCLEOTIDE SEQUENCE [LARGE SCALE GENOMIC DNA]</scope>
</reference>
<keyword evidence="2" id="KW-0813">Transport</keyword>
<feature type="domain" description="ABC transmembrane type-1" evidence="12">
    <location>
        <begin position="610"/>
        <end position="903"/>
    </location>
</feature>
<dbReference type="AlphaFoldDB" id="E4XZ78"/>
<feature type="domain" description="ABC transporter" evidence="11">
    <location>
        <begin position="939"/>
        <end position="1172"/>
    </location>
</feature>
<evidence type="ECO:0000256" key="9">
    <source>
        <dbReference type="SAM" id="MobiDB-lite"/>
    </source>
</evidence>
<keyword evidence="8 10" id="KW-0472">Membrane</keyword>
<dbReference type="CDD" id="cd18592">
    <property type="entry name" value="ABC_6TM_MRP5_8_9_D1"/>
    <property type="match status" value="1"/>
</dbReference>
<evidence type="ECO:0000256" key="2">
    <source>
        <dbReference type="ARBA" id="ARBA00022448"/>
    </source>
</evidence>
<proteinExistence type="predicted"/>
<gene>
    <name evidence="13" type="ORF">GSOID_T00010035001</name>
</gene>
<dbReference type="InterPro" id="IPR050173">
    <property type="entry name" value="ABC_transporter_C-like"/>
</dbReference>
<dbReference type="CDD" id="cd03244">
    <property type="entry name" value="ABCC_MRP_domain2"/>
    <property type="match status" value="1"/>
</dbReference>
<evidence type="ECO:0000256" key="5">
    <source>
        <dbReference type="ARBA" id="ARBA00022741"/>
    </source>
</evidence>
<dbReference type="InterPro" id="IPR027417">
    <property type="entry name" value="P-loop_NTPase"/>
</dbReference>
<dbReference type="InterPro" id="IPR003439">
    <property type="entry name" value="ABC_transporter-like_ATP-bd"/>
</dbReference>
<feature type="transmembrane region" description="Helical" evidence="10">
    <location>
        <begin position="757"/>
        <end position="777"/>
    </location>
</feature>
<dbReference type="GO" id="GO:0016887">
    <property type="term" value="F:ATP hydrolysis activity"/>
    <property type="evidence" value="ECO:0007669"/>
    <property type="project" value="InterPro"/>
</dbReference>
<sequence>MIIFNYYSLQNSRAVQTPILELQGNDTIIDSTYLNTTVDEVFAFQTLPSFYHGLLIALLLFVMDALRCFCYTSVFSVAYRVGQRLRAGINGLIINKVIRLKGGKGAKSGELLNIVSADGDRLVDSARAIGAAIVPLLGIILCWIIGYFVIGWPSLIGNGIITISIPMFLFAGKLMVKFREEGSAASGKRIELLSEILASIRLLKMFAWEDSFLKSVKKARKEEAHSYFKMNTSLIILFGINTIIASLASIVTFSSMYFLEMEMPSPAKVFMMISMWNAVASLLRMVPLGLSALANLKTAVTNCAAFLETEELVPYVQISGNNDEHVAEITNADLSWNSDGESALREINLCVRKGEVVCLTGAVGCGKSSIFGALTNQMVLRKGTVRISNDVSYAPQEPWLMAGTVQENILFGLEYDFSWYKSVTESCGLLPDFEQFDQGDQTCVGQEGVALSGGQRARIGLARAIYRKPALVILDDPLSAVDRHVAKLIWNSAIRELLRDQDISVLMATHQLIFIPEADRIYHMDNGRITETGRTVEKRSKNLSCTNTGKIDGRKIMEPYSEEPSTDDPREGDALLKSKKQKEMEEVRPSASLEVYSHLIMKGSGLGLFLFMLFTQILIVVFVQGTIYWIGIWMSFIRGDLPFVGLGNESVWLNNNFYMLGFLIAGLGVILGTLAKSVAFSIMIKRVVDELIMSLVSGLLNTKQRFFDVKPKGEIMARLSKDAEEVETYIPFLIDNFFISGIILVFITVFVSISLPWFVLAFIVATIAAFTVCRSGCQAMDYFKRADLLSRSPWYSHTISVISGLPIIRVFKREVEVINKFYELHDQNSLFFYLFFCSSRWLTTRCDMISVLLTSSIGLFLIFSASGPDSKITPDIAGSILAMTLQISALFQMTFRLAVEANSRMASASSILHYTKNLPLEQSDDPINPKSDEIVTSSIIFNNVSLRYRRELPRVLRNLDIVISKGENVGVVGRTGSGKSSLFTALFHLSDAIEGEIIINGRSTKNASLSELRKSLALIPQDPTLFGGTIRFNMDPEDKNTDKELLDSLKTCGLDKKIEMLGGLNGVLERGGTNLSVGERQLFCMARAMVRKTNILLLDEATASVDGDYDANIQKVLRREFQNTTVVTIAHRLNTIEDYDRILVMDDGEVAEFDTPAKLLENENGIYYSMVNA</sequence>
<dbReference type="InterPro" id="IPR011527">
    <property type="entry name" value="ABC1_TM_dom"/>
</dbReference>
<dbReference type="Gene3D" id="1.20.1560.10">
    <property type="entry name" value="ABC transporter type 1, transmembrane domain"/>
    <property type="match status" value="2"/>
</dbReference>
<dbReference type="FunFam" id="3.40.50.300:FF:000838">
    <property type="entry name" value="ABC multidrug transporter (Eurofung)"/>
    <property type="match status" value="1"/>
</dbReference>
<feature type="transmembrane region" description="Helical" evidence="10">
    <location>
        <begin position="657"/>
        <end position="675"/>
    </location>
</feature>
<feature type="region of interest" description="Disordered" evidence="9">
    <location>
        <begin position="554"/>
        <end position="573"/>
    </location>
</feature>
<feature type="domain" description="ABC transporter" evidence="11">
    <location>
        <begin position="329"/>
        <end position="551"/>
    </location>
</feature>
<feature type="transmembrane region" description="Helical" evidence="10">
    <location>
        <begin position="608"/>
        <end position="637"/>
    </location>
</feature>
<evidence type="ECO:0000256" key="10">
    <source>
        <dbReference type="SAM" id="Phobius"/>
    </source>
</evidence>
<feature type="transmembrane region" description="Helical" evidence="10">
    <location>
        <begin position="156"/>
        <end position="176"/>
    </location>
</feature>
<dbReference type="InParanoid" id="E4XZ78"/>
<dbReference type="PANTHER" id="PTHR24223:SF447">
    <property type="entry name" value="MULTIDRUG RESISTANCE-ASSOCIATED PROTEIN 5"/>
    <property type="match status" value="1"/>
</dbReference>
<dbReference type="PANTHER" id="PTHR24223">
    <property type="entry name" value="ATP-BINDING CASSETTE SUB-FAMILY C"/>
    <property type="match status" value="1"/>
</dbReference>
<evidence type="ECO:0000313" key="13">
    <source>
        <dbReference type="EMBL" id="CBY14940.1"/>
    </source>
</evidence>
<keyword evidence="6" id="KW-0067">ATP-binding</keyword>
<feature type="transmembrane region" description="Helical" evidence="10">
    <location>
        <begin position="234"/>
        <end position="257"/>
    </location>
</feature>
<evidence type="ECO:0000313" key="14">
    <source>
        <dbReference type="Proteomes" id="UP000001307"/>
    </source>
</evidence>
<dbReference type="Proteomes" id="UP000001307">
    <property type="component" value="Unassembled WGS sequence"/>
</dbReference>
<dbReference type="CDD" id="cd03250">
    <property type="entry name" value="ABCC_MRP_domain1"/>
    <property type="match status" value="1"/>
</dbReference>
<feature type="transmembrane region" description="Helical" evidence="10">
    <location>
        <begin position="877"/>
        <end position="899"/>
    </location>
</feature>
<feature type="transmembrane region" description="Helical" evidence="10">
    <location>
        <begin position="728"/>
        <end position="751"/>
    </location>
</feature>